<dbReference type="EnsemblPlants" id="QL01p007692:mrna">
    <property type="protein sequence ID" value="QL01p007692:mrna"/>
    <property type="gene ID" value="QL01p007692"/>
</dbReference>
<dbReference type="PANTHER" id="PTHR32227">
    <property type="entry name" value="GLUCAN ENDO-1,3-BETA-GLUCOSIDASE BG1-RELATED-RELATED"/>
    <property type="match status" value="1"/>
</dbReference>
<evidence type="ECO:0000256" key="7">
    <source>
        <dbReference type="ARBA" id="ARBA00022729"/>
    </source>
</evidence>
<keyword evidence="13" id="KW-0449">Lipoprotein</keyword>
<dbReference type="EMBL" id="LRBV02000001">
    <property type="status" value="NOT_ANNOTATED_CDS"/>
    <property type="molecule type" value="Genomic_DNA"/>
</dbReference>
<evidence type="ECO:0000256" key="12">
    <source>
        <dbReference type="ARBA" id="ARBA00023180"/>
    </source>
</evidence>
<evidence type="ECO:0000256" key="11">
    <source>
        <dbReference type="ARBA" id="ARBA00023157"/>
    </source>
</evidence>
<dbReference type="FunCoup" id="A0A7N2KL91">
    <property type="interactions" value="15"/>
</dbReference>
<dbReference type="SUPFAM" id="SSF51445">
    <property type="entry name" value="(Trans)glycosidases"/>
    <property type="match status" value="1"/>
</dbReference>
<evidence type="ECO:0000259" key="19">
    <source>
        <dbReference type="SMART" id="SM00768"/>
    </source>
</evidence>
<evidence type="ECO:0000256" key="6">
    <source>
        <dbReference type="ARBA" id="ARBA00022622"/>
    </source>
</evidence>
<keyword evidence="11" id="KW-1015">Disulfide bond</keyword>
<dbReference type="OMA" id="QENGGFI"/>
<dbReference type="InterPro" id="IPR017853">
    <property type="entry name" value="GH"/>
</dbReference>
<comment type="catalytic activity">
    <reaction evidence="1">
        <text>Hydrolysis of (1-&gt;3)-beta-D-glucosidic linkages in (1-&gt;3)-beta-D-glucans.</text>
        <dbReference type="EC" id="3.2.1.39"/>
    </reaction>
</comment>
<evidence type="ECO:0000256" key="17">
    <source>
        <dbReference type="RuleBase" id="RU004335"/>
    </source>
</evidence>
<comment type="similarity">
    <text evidence="3 17">Belongs to the glycosyl hydrolase 17 family.</text>
</comment>
<evidence type="ECO:0000256" key="15">
    <source>
        <dbReference type="ARBA" id="ARBA00033335"/>
    </source>
</evidence>
<evidence type="ECO:0000256" key="2">
    <source>
        <dbReference type="ARBA" id="ARBA00004609"/>
    </source>
</evidence>
<organism evidence="20 21">
    <name type="scientific">Quercus lobata</name>
    <name type="common">Valley oak</name>
    <dbReference type="NCBI Taxonomy" id="97700"/>
    <lineage>
        <taxon>Eukaryota</taxon>
        <taxon>Viridiplantae</taxon>
        <taxon>Streptophyta</taxon>
        <taxon>Embryophyta</taxon>
        <taxon>Tracheophyta</taxon>
        <taxon>Spermatophyta</taxon>
        <taxon>Magnoliopsida</taxon>
        <taxon>eudicotyledons</taxon>
        <taxon>Gunneridae</taxon>
        <taxon>Pentapetalae</taxon>
        <taxon>rosids</taxon>
        <taxon>fabids</taxon>
        <taxon>Fagales</taxon>
        <taxon>Fagaceae</taxon>
        <taxon>Quercus</taxon>
    </lineage>
</organism>
<dbReference type="FunFam" id="1.20.58.1040:FF:000002">
    <property type="entry name" value="Glucan endo-1,3-beta-glucosidase 8"/>
    <property type="match status" value="1"/>
</dbReference>
<evidence type="ECO:0000256" key="4">
    <source>
        <dbReference type="ARBA" id="ARBA00012780"/>
    </source>
</evidence>
<dbReference type="GO" id="GO:0005975">
    <property type="term" value="P:carbohydrate metabolic process"/>
    <property type="evidence" value="ECO:0007669"/>
    <property type="project" value="InterPro"/>
</dbReference>
<name>A0A7N2KL91_QUELO</name>
<dbReference type="InterPro" id="IPR000490">
    <property type="entry name" value="Glyco_hydro_17"/>
</dbReference>
<dbReference type="Gramene" id="QL01p007692:mrna">
    <property type="protein sequence ID" value="QL01p007692:mrna"/>
    <property type="gene ID" value="QL01p007692"/>
</dbReference>
<evidence type="ECO:0000313" key="21">
    <source>
        <dbReference type="Proteomes" id="UP000594261"/>
    </source>
</evidence>
<dbReference type="GO" id="GO:0042973">
    <property type="term" value="F:glucan endo-1,3-beta-D-glucosidase activity"/>
    <property type="evidence" value="ECO:0007669"/>
    <property type="project" value="UniProtKB-EC"/>
</dbReference>
<dbReference type="GO" id="GO:0098552">
    <property type="term" value="C:side of membrane"/>
    <property type="evidence" value="ECO:0007669"/>
    <property type="project" value="UniProtKB-KW"/>
</dbReference>
<dbReference type="AlphaFoldDB" id="A0A7N2KL91"/>
<dbReference type="InterPro" id="IPR044965">
    <property type="entry name" value="Glyco_hydro_17_plant"/>
</dbReference>
<evidence type="ECO:0000256" key="18">
    <source>
        <dbReference type="RuleBase" id="RU004336"/>
    </source>
</evidence>
<dbReference type="InterPro" id="IPR012946">
    <property type="entry name" value="X8"/>
</dbReference>
<keyword evidence="10" id="KW-0472">Membrane</keyword>
<reference evidence="20" key="2">
    <citation type="submission" date="2021-01" db="UniProtKB">
        <authorList>
            <consortium name="EnsemblPlants"/>
        </authorList>
    </citation>
    <scope>IDENTIFICATION</scope>
</reference>
<dbReference type="Pfam" id="PF07983">
    <property type="entry name" value="X8"/>
    <property type="match status" value="1"/>
</dbReference>
<sequence>MNLFLSKKGLLGCFNLKLRCSLRFDADDDDDDDNSIDHGFHNGIGLGIRKGKGNPKAIIGNPALVAPLPIPPPPQPLQLLSVFDLDTATAPLSQTQIQTPQESLSCRGSPLGFLDRPLPDKVVVAVDVDEGGQVKGVLGLGVNWGTRLTHPVPPKIVVRLLKDNGFDKVKLFEADPGALKALGRSGIEVMLGIPNEFLAPLASSVRVAEDWVAKNVSNYISKFGTKISYVAVGNEPFLKTYKDKFLQTTFPALKNVQAALIKAGLGRQVKVTVPLNADVYQTDTDLPSGGDFRSDIRALMISMVKFLSDSGSALVINIYPFLSLYADPHFPKDYAFFNGNSTPIVDGSISYTNVFDANYDTLISALEKNGFASMPVIIGEVGWPTDGDINANIEYAKRFNQGLVDRIIKGQGTPKRRTPPDIYLFGLIDEDAKRIDPGNFERHWGIFYYDGTIKYALDLGNGRGLVAAKGVKYLAKEWCVMSPQANLLDPNLTNSVNYACTYADCTSLGYGSSCGTLDARSNASYAFNMYYQTLDQRKDACKFNNLSTITKLDPSRGTCRFEIMIDLGTHELPPSRSSSLAVGSNQISLLLALLGLITLIT</sequence>
<keyword evidence="5" id="KW-1003">Cell membrane</keyword>
<dbReference type="Gene3D" id="1.20.58.1040">
    <property type="match status" value="1"/>
</dbReference>
<evidence type="ECO:0000256" key="14">
    <source>
        <dbReference type="ARBA" id="ARBA00023295"/>
    </source>
</evidence>
<dbReference type="GO" id="GO:0005886">
    <property type="term" value="C:plasma membrane"/>
    <property type="evidence" value="ECO:0007669"/>
    <property type="project" value="UniProtKB-SubCell"/>
</dbReference>
<keyword evidence="6" id="KW-0336">GPI-anchor</keyword>
<protein>
    <recommendedName>
        <fullName evidence="4">glucan endo-1,3-beta-D-glucosidase</fullName>
        <ecNumber evidence="4">3.2.1.39</ecNumber>
    </recommendedName>
    <alternativeName>
        <fullName evidence="15">(1-&gt;3)-beta-glucan endohydrolase</fullName>
    </alternativeName>
    <alternativeName>
        <fullName evidence="16">Beta-1,3-endoglucanase</fullName>
    </alternativeName>
</protein>
<keyword evidence="9" id="KW-0611">Plant defense</keyword>
<evidence type="ECO:0000256" key="1">
    <source>
        <dbReference type="ARBA" id="ARBA00000382"/>
    </source>
</evidence>
<evidence type="ECO:0000256" key="13">
    <source>
        <dbReference type="ARBA" id="ARBA00023288"/>
    </source>
</evidence>
<comment type="subcellular location">
    <subcellularLocation>
        <location evidence="2">Cell membrane</location>
        <topology evidence="2">Lipid-anchor</topology>
        <topology evidence="2">GPI-anchor</topology>
    </subcellularLocation>
</comment>
<dbReference type="FunFam" id="3.20.20.80:FF:000008">
    <property type="entry name" value="Glucan endo-1,3-beta-glucosidase 5"/>
    <property type="match status" value="1"/>
</dbReference>
<keyword evidence="12" id="KW-0325">Glycoprotein</keyword>
<dbReference type="Gene3D" id="3.20.20.80">
    <property type="entry name" value="Glycosidases"/>
    <property type="match status" value="1"/>
</dbReference>
<dbReference type="Pfam" id="PF00332">
    <property type="entry name" value="Glyco_hydro_17"/>
    <property type="match status" value="1"/>
</dbReference>
<keyword evidence="14 18" id="KW-0326">Glycosidase</keyword>
<evidence type="ECO:0000256" key="5">
    <source>
        <dbReference type="ARBA" id="ARBA00022475"/>
    </source>
</evidence>
<evidence type="ECO:0000256" key="8">
    <source>
        <dbReference type="ARBA" id="ARBA00022801"/>
    </source>
</evidence>
<dbReference type="PROSITE" id="PS00587">
    <property type="entry name" value="GLYCOSYL_HYDROL_F17"/>
    <property type="match status" value="1"/>
</dbReference>
<accession>A0A7N2KL91</accession>
<keyword evidence="21" id="KW-1185">Reference proteome</keyword>
<evidence type="ECO:0000256" key="10">
    <source>
        <dbReference type="ARBA" id="ARBA00023136"/>
    </source>
</evidence>
<dbReference type="InParanoid" id="A0A7N2KL91"/>
<proteinExistence type="inferred from homology"/>
<feature type="domain" description="X8" evidence="19">
    <location>
        <begin position="477"/>
        <end position="561"/>
    </location>
</feature>
<keyword evidence="8 18" id="KW-0378">Hydrolase</keyword>
<evidence type="ECO:0000313" key="20">
    <source>
        <dbReference type="EnsemblPlants" id="QL01p007692:mrna"/>
    </source>
</evidence>
<dbReference type="GO" id="GO:0006952">
    <property type="term" value="P:defense response"/>
    <property type="evidence" value="ECO:0007669"/>
    <property type="project" value="UniProtKB-KW"/>
</dbReference>
<dbReference type="SMART" id="SM00768">
    <property type="entry name" value="X8"/>
    <property type="match status" value="1"/>
</dbReference>
<dbReference type="Proteomes" id="UP000594261">
    <property type="component" value="Chromosome 1"/>
</dbReference>
<reference evidence="20 21" key="1">
    <citation type="journal article" date="2016" name="G3 (Bethesda)">
        <title>First Draft Assembly and Annotation of the Genome of a California Endemic Oak Quercus lobata Nee (Fagaceae).</title>
        <authorList>
            <person name="Sork V.L."/>
            <person name="Fitz-Gibbon S.T."/>
            <person name="Puiu D."/>
            <person name="Crepeau M."/>
            <person name="Gugger P.F."/>
            <person name="Sherman R."/>
            <person name="Stevens K."/>
            <person name="Langley C.H."/>
            <person name="Pellegrini M."/>
            <person name="Salzberg S.L."/>
        </authorList>
    </citation>
    <scope>NUCLEOTIDE SEQUENCE [LARGE SCALE GENOMIC DNA]</scope>
    <source>
        <strain evidence="20 21">cv. SW786</strain>
    </source>
</reference>
<evidence type="ECO:0000256" key="9">
    <source>
        <dbReference type="ARBA" id="ARBA00022821"/>
    </source>
</evidence>
<keyword evidence="7" id="KW-0732">Signal</keyword>
<dbReference type="EC" id="3.2.1.39" evidence="4"/>
<evidence type="ECO:0000256" key="3">
    <source>
        <dbReference type="ARBA" id="ARBA00008773"/>
    </source>
</evidence>
<evidence type="ECO:0000256" key="16">
    <source>
        <dbReference type="ARBA" id="ARBA00033417"/>
    </source>
</evidence>